<keyword evidence="1" id="KW-0472">Membrane</keyword>
<protein>
    <submittedName>
        <fullName evidence="2">Uncharacterized protein</fullName>
    </submittedName>
</protein>
<gene>
    <name evidence="2" type="ORF">RM190_08445</name>
</gene>
<dbReference type="RefSeq" id="WP_311758976.1">
    <property type="nucleotide sequence ID" value="NZ_JAVRQI010000005.1"/>
</dbReference>
<keyword evidence="3" id="KW-1185">Reference proteome</keyword>
<keyword evidence="1" id="KW-0812">Transmembrane</keyword>
<name>A0ABU3EDK4_9RHOB</name>
<feature type="transmembrane region" description="Helical" evidence="1">
    <location>
        <begin position="35"/>
        <end position="54"/>
    </location>
</feature>
<accession>A0ABU3EDK4</accession>
<dbReference type="EMBL" id="JAVRQI010000005">
    <property type="protein sequence ID" value="MDT1061882.1"/>
    <property type="molecule type" value="Genomic_DNA"/>
</dbReference>
<comment type="caution">
    <text evidence="2">The sequence shown here is derived from an EMBL/GenBank/DDBJ whole genome shotgun (WGS) entry which is preliminary data.</text>
</comment>
<keyword evidence="1" id="KW-1133">Transmembrane helix</keyword>
<evidence type="ECO:0000313" key="2">
    <source>
        <dbReference type="EMBL" id="MDT1061882.1"/>
    </source>
</evidence>
<evidence type="ECO:0000313" key="3">
    <source>
        <dbReference type="Proteomes" id="UP001251085"/>
    </source>
</evidence>
<proteinExistence type="predicted"/>
<organism evidence="2 3">
    <name type="scientific">Paracoccus broussonetiae</name>
    <dbReference type="NCBI Taxonomy" id="3075834"/>
    <lineage>
        <taxon>Bacteria</taxon>
        <taxon>Pseudomonadati</taxon>
        <taxon>Pseudomonadota</taxon>
        <taxon>Alphaproteobacteria</taxon>
        <taxon>Rhodobacterales</taxon>
        <taxon>Paracoccaceae</taxon>
        <taxon>Paracoccus</taxon>
    </lineage>
</organism>
<dbReference type="Proteomes" id="UP001251085">
    <property type="component" value="Unassembled WGS sequence"/>
</dbReference>
<evidence type="ECO:0000256" key="1">
    <source>
        <dbReference type="SAM" id="Phobius"/>
    </source>
</evidence>
<reference evidence="3" key="1">
    <citation type="submission" date="2023-07" db="EMBL/GenBank/DDBJ databases">
        <title>Characterization of two Paracoccaceae strains isolated from Phycosphere and proposal of Xinfangfangia lacusdiani sp. nov.</title>
        <authorList>
            <person name="Deng Y."/>
            <person name="Zhang Y.Q."/>
        </authorList>
    </citation>
    <scope>NUCLEOTIDE SEQUENCE [LARGE SCALE GENOMIC DNA]</scope>
    <source>
        <strain evidence="3">CPCC 101403</strain>
    </source>
</reference>
<sequence length="104" mass="11595">MLRTILFITGFGMTLGAFASFHRIEDPFSGDGPAKAFTSLFWFILGTAIAVWAARHVLTTIARIGASWFQVEDGNDFVTLWLKCKKAELRARTSEALEKAKEPK</sequence>